<keyword evidence="1" id="KW-0732">Signal</keyword>
<evidence type="ECO:0000256" key="1">
    <source>
        <dbReference type="SAM" id="SignalP"/>
    </source>
</evidence>
<comment type="caution">
    <text evidence="2">The sequence shown here is derived from an EMBL/GenBank/DDBJ whole genome shotgun (WGS) entry which is preliminary data.</text>
</comment>
<dbReference type="Proteomes" id="UP001361239">
    <property type="component" value="Unassembled WGS sequence"/>
</dbReference>
<evidence type="ECO:0000313" key="2">
    <source>
        <dbReference type="EMBL" id="MEJ5976299.1"/>
    </source>
</evidence>
<reference evidence="2 3" key="1">
    <citation type="submission" date="2024-03" db="EMBL/GenBank/DDBJ databases">
        <authorList>
            <person name="Jo J.-H."/>
        </authorList>
    </citation>
    <scope>NUCLEOTIDE SEQUENCE [LARGE SCALE GENOMIC DNA]</scope>
    <source>
        <strain evidence="2 3">PS1R-30</strain>
    </source>
</reference>
<feature type="chain" id="PRO_5047063676" evidence="1">
    <location>
        <begin position="25"/>
        <end position="106"/>
    </location>
</feature>
<feature type="signal peptide" evidence="1">
    <location>
        <begin position="1"/>
        <end position="24"/>
    </location>
</feature>
<dbReference type="RefSeq" id="WP_339586215.1">
    <property type="nucleotide sequence ID" value="NZ_JBBHJZ010000001.1"/>
</dbReference>
<accession>A0ABU8RTJ3</accession>
<name>A0ABU8RTJ3_9SPHN</name>
<proteinExistence type="predicted"/>
<evidence type="ECO:0000313" key="3">
    <source>
        <dbReference type="Proteomes" id="UP001361239"/>
    </source>
</evidence>
<keyword evidence="3" id="KW-1185">Reference proteome</keyword>
<dbReference type="EMBL" id="JBBHJZ010000001">
    <property type="protein sequence ID" value="MEJ5976299.1"/>
    <property type="molecule type" value="Genomic_DNA"/>
</dbReference>
<protein>
    <submittedName>
        <fullName evidence="2">Uncharacterized protein</fullName>
    </submittedName>
</protein>
<organism evidence="2 3">
    <name type="scientific">Novosphingobium anseongense</name>
    <dbReference type="NCBI Taxonomy" id="3133436"/>
    <lineage>
        <taxon>Bacteria</taxon>
        <taxon>Pseudomonadati</taxon>
        <taxon>Pseudomonadota</taxon>
        <taxon>Alphaproteobacteria</taxon>
        <taxon>Sphingomonadales</taxon>
        <taxon>Sphingomonadaceae</taxon>
        <taxon>Novosphingobium</taxon>
    </lineage>
</organism>
<sequence length="106" mass="10642">MTKFILPAAVAALAVLAAPAAVFAAESSQSVRAATDAAAGSVAINAGKMLYSSNGQRVAAIYRVTADGNPQVILNGKLVTVPASTLSDVNGKVTTSLTKIELGRAK</sequence>
<gene>
    <name evidence="2" type="ORF">WG901_06615</name>
</gene>